<feature type="transmembrane region" description="Helical" evidence="7">
    <location>
        <begin position="270"/>
        <end position="290"/>
    </location>
</feature>
<evidence type="ECO:0000259" key="8">
    <source>
        <dbReference type="PROSITE" id="PS50928"/>
    </source>
</evidence>
<feature type="transmembrane region" description="Helical" evidence="7">
    <location>
        <begin position="161"/>
        <end position="188"/>
    </location>
</feature>
<protein>
    <submittedName>
        <fullName evidence="9">ABC transporter permease</fullName>
    </submittedName>
</protein>
<keyword evidence="2 7" id="KW-0813">Transport</keyword>
<gene>
    <name evidence="9" type="ORF">GCM10008013_31040</name>
</gene>
<evidence type="ECO:0000256" key="2">
    <source>
        <dbReference type="ARBA" id="ARBA00022448"/>
    </source>
</evidence>
<reference evidence="10" key="1">
    <citation type="journal article" date="2019" name="Int. J. Syst. Evol. Microbiol.">
        <title>The Global Catalogue of Microorganisms (GCM) 10K type strain sequencing project: providing services to taxonomists for standard genome sequencing and annotation.</title>
        <authorList>
            <consortium name="The Broad Institute Genomics Platform"/>
            <consortium name="The Broad Institute Genome Sequencing Center for Infectious Disease"/>
            <person name="Wu L."/>
            <person name="Ma J."/>
        </authorList>
    </citation>
    <scope>NUCLEOTIDE SEQUENCE [LARGE SCALE GENOMIC DNA]</scope>
    <source>
        <strain evidence="10">CGMCC 1.12769</strain>
    </source>
</reference>
<dbReference type="Proteomes" id="UP000659344">
    <property type="component" value="Unassembled WGS sequence"/>
</dbReference>
<evidence type="ECO:0000256" key="1">
    <source>
        <dbReference type="ARBA" id="ARBA00004651"/>
    </source>
</evidence>
<feature type="transmembrane region" description="Helical" evidence="7">
    <location>
        <begin position="110"/>
        <end position="130"/>
    </location>
</feature>
<keyword evidence="3" id="KW-1003">Cell membrane</keyword>
<dbReference type="Pfam" id="PF00528">
    <property type="entry name" value="BPD_transp_1"/>
    <property type="match status" value="1"/>
</dbReference>
<evidence type="ECO:0000313" key="9">
    <source>
        <dbReference type="EMBL" id="GGH28807.1"/>
    </source>
</evidence>
<keyword evidence="6 7" id="KW-0472">Membrane</keyword>
<sequence>MGDEMPKQLKNIYAYWLVIPCFLIYGLFFLLPSVMGLGISFLNIRSFNFSSASFAGLQNYINVFTDSYLNIAIKNSFIFAIVTTVLKVVLGMILAVFLNTKLKTTNLLRTVFFLPAVLSSVAVGLIFTAMMHPTRGIINVFLNTIGLDVLAQNWLTNPHIAIFSVAFIEVWKWTGFTMVILLAGLQTIPESYYEAAEIDGATAWMKFKFVTFPLIMPAFTNALVVNLIGGLKAFDIVQSVTQGGPGSATEVFGTLVYKSFGSGRYGEGTAASIILCVVVLLVVLPVYKFLSNKEVEM</sequence>
<evidence type="ECO:0000313" key="10">
    <source>
        <dbReference type="Proteomes" id="UP000659344"/>
    </source>
</evidence>
<evidence type="ECO:0000256" key="6">
    <source>
        <dbReference type="ARBA" id="ARBA00023136"/>
    </source>
</evidence>
<comment type="caution">
    <text evidence="9">The sequence shown here is derived from an EMBL/GenBank/DDBJ whole genome shotgun (WGS) entry which is preliminary data.</text>
</comment>
<keyword evidence="5 7" id="KW-1133">Transmembrane helix</keyword>
<dbReference type="InterPro" id="IPR035906">
    <property type="entry name" value="MetI-like_sf"/>
</dbReference>
<comment type="similarity">
    <text evidence="7">Belongs to the binding-protein-dependent transport system permease family.</text>
</comment>
<comment type="subcellular location">
    <subcellularLocation>
        <location evidence="1 7">Cell membrane</location>
        <topology evidence="1 7">Multi-pass membrane protein</topology>
    </subcellularLocation>
</comment>
<dbReference type="InterPro" id="IPR000515">
    <property type="entry name" value="MetI-like"/>
</dbReference>
<evidence type="ECO:0000256" key="3">
    <source>
        <dbReference type="ARBA" id="ARBA00022475"/>
    </source>
</evidence>
<name>A0ABQ1YKH3_9BACL</name>
<feature type="domain" description="ABC transmembrane type-1" evidence="8">
    <location>
        <begin position="73"/>
        <end position="286"/>
    </location>
</feature>
<keyword evidence="10" id="KW-1185">Reference proteome</keyword>
<dbReference type="CDD" id="cd06261">
    <property type="entry name" value="TM_PBP2"/>
    <property type="match status" value="1"/>
</dbReference>
<dbReference type="PANTHER" id="PTHR30193">
    <property type="entry name" value="ABC TRANSPORTER PERMEASE PROTEIN"/>
    <property type="match status" value="1"/>
</dbReference>
<keyword evidence="4 7" id="KW-0812">Transmembrane</keyword>
<accession>A0ABQ1YKH3</accession>
<feature type="transmembrane region" description="Helical" evidence="7">
    <location>
        <begin position="77"/>
        <end position="98"/>
    </location>
</feature>
<dbReference type="Gene3D" id="1.10.3720.10">
    <property type="entry name" value="MetI-like"/>
    <property type="match status" value="1"/>
</dbReference>
<organism evidence="9 10">
    <name type="scientific">Paenibacillus segetis</name>
    <dbReference type="NCBI Taxonomy" id="1325360"/>
    <lineage>
        <taxon>Bacteria</taxon>
        <taxon>Bacillati</taxon>
        <taxon>Bacillota</taxon>
        <taxon>Bacilli</taxon>
        <taxon>Bacillales</taxon>
        <taxon>Paenibacillaceae</taxon>
        <taxon>Paenibacillus</taxon>
    </lineage>
</organism>
<evidence type="ECO:0000256" key="5">
    <source>
        <dbReference type="ARBA" id="ARBA00022989"/>
    </source>
</evidence>
<dbReference type="SUPFAM" id="SSF161098">
    <property type="entry name" value="MetI-like"/>
    <property type="match status" value="1"/>
</dbReference>
<dbReference type="PANTHER" id="PTHR30193:SF37">
    <property type="entry name" value="INNER MEMBRANE ABC TRANSPORTER PERMEASE PROTEIN YCJO"/>
    <property type="match status" value="1"/>
</dbReference>
<proteinExistence type="inferred from homology"/>
<feature type="transmembrane region" description="Helical" evidence="7">
    <location>
        <begin position="12"/>
        <end position="31"/>
    </location>
</feature>
<dbReference type="InterPro" id="IPR051393">
    <property type="entry name" value="ABC_transporter_permease"/>
</dbReference>
<evidence type="ECO:0000256" key="7">
    <source>
        <dbReference type="RuleBase" id="RU363032"/>
    </source>
</evidence>
<feature type="transmembrane region" description="Helical" evidence="7">
    <location>
        <begin position="209"/>
        <end position="229"/>
    </location>
</feature>
<evidence type="ECO:0000256" key="4">
    <source>
        <dbReference type="ARBA" id="ARBA00022692"/>
    </source>
</evidence>
<dbReference type="PROSITE" id="PS50928">
    <property type="entry name" value="ABC_TM1"/>
    <property type="match status" value="1"/>
</dbReference>
<dbReference type="EMBL" id="BMFT01000001">
    <property type="protein sequence ID" value="GGH28807.1"/>
    <property type="molecule type" value="Genomic_DNA"/>
</dbReference>